<dbReference type="InterPro" id="IPR013538">
    <property type="entry name" value="ASHA1/2-like_C"/>
</dbReference>
<evidence type="ECO:0000259" key="2">
    <source>
        <dbReference type="Pfam" id="PF08327"/>
    </source>
</evidence>
<evidence type="ECO:0000313" key="4">
    <source>
        <dbReference type="Proteomes" id="UP000241808"/>
    </source>
</evidence>
<comment type="similarity">
    <text evidence="1">Belongs to the AHA1 family.</text>
</comment>
<organism evidence="3 4">
    <name type="scientific">Phreatobacter oligotrophus</name>
    <dbReference type="NCBI Taxonomy" id="1122261"/>
    <lineage>
        <taxon>Bacteria</taxon>
        <taxon>Pseudomonadati</taxon>
        <taxon>Pseudomonadota</taxon>
        <taxon>Alphaproteobacteria</taxon>
        <taxon>Hyphomicrobiales</taxon>
        <taxon>Phreatobacteraceae</taxon>
        <taxon>Phreatobacter</taxon>
    </lineage>
</organism>
<dbReference type="InterPro" id="IPR023393">
    <property type="entry name" value="START-like_dom_sf"/>
</dbReference>
<proteinExistence type="inferred from homology"/>
<feature type="domain" description="Activator of Hsp90 ATPase homologue 1/2-like C-terminal" evidence="2">
    <location>
        <begin position="29"/>
        <end position="155"/>
    </location>
</feature>
<dbReference type="OrthoDB" id="9800600at2"/>
<reference evidence="3 4" key="1">
    <citation type="submission" date="2018-04" db="EMBL/GenBank/DDBJ databases">
        <title>Genomic Encyclopedia of Archaeal and Bacterial Type Strains, Phase II (KMG-II): from individual species to whole genera.</title>
        <authorList>
            <person name="Goeker M."/>
        </authorList>
    </citation>
    <scope>NUCLEOTIDE SEQUENCE [LARGE SCALE GENOMIC DNA]</scope>
    <source>
        <strain evidence="3 4">DSM 25521</strain>
    </source>
</reference>
<evidence type="ECO:0000256" key="1">
    <source>
        <dbReference type="ARBA" id="ARBA00006817"/>
    </source>
</evidence>
<sequence length="180" mass="20192">MTAATKAAPDAYAAVTEPATLTIRRLLPAPVERVWAYLTEAELRRRWLADGVMDLSQDARFELVWRNDSLSTPTDPRPEGFPVEHRMESRILEVRPPVRLVFSWGAAGGSVAFDLTPMEGGTLLTVTHRRLAERDAMLSVSAGWHIHLDVLAARLSETPMPSFWSGWKRLKDEYAGRLPD</sequence>
<dbReference type="Pfam" id="PF08327">
    <property type="entry name" value="AHSA1"/>
    <property type="match status" value="1"/>
</dbReference>
<dbReference type="EMBL" id="PZZL01000011">
    <property type="protein sequence ID" value="PTM51083.1"/>
    <property type="molecule type" value="Genomic_DNA"/>
</dbReference>
<protein>
    <submittedName>
        <fullName evidence="3">Uncharacterized protein YndB with AHSA1/START domain</fullName>
    </submittedName>
</protein>
<dbReference type="CDD" id="cd08899">
    <property type="entry name" value="SRPBCC_CalC_Aha1-like_6"/>
    <property type="match status" value="1"/>
</dbReference>
<comment type="caution">
    <text evidence="3">The sequence shown here is derived from an EMBL/GenBank/DDBJ whole genome shotgun (WGS) entry which is preliminary data.</text>
</comment>
<dbReference type="Proteomes" id="UP000241808">
    <property type="component" value="Unassembled WGS sequence"/>
</dbReference>
<keyword evidence="4" id="KW-1185">Reference proteome</keyword>
<dbReference type="SUPFAM" id="SSF55961">
    <property type="entry name" value="Bet v1-like"/>
    <property type="match status" value="1"/>
</dbReference>
<dbReference type="AlphaFoldDB" id="A0A2T4YXK8"/>
<dbReference type="Gene3D" id="3.30.530.20">
    <property type="match status" value="1"/>
</dbReference>
<name>A0A2T4YXK8_9HYPH</name>
<dbReference type="RefSeq" id="WP_108179204.1">
    <property type="nucleotide sequence ID" value="NZ_PZZL01000011.1"/>
</dbReference>
<evidence type="ECO:0000313" key="3">
    <source>
        <dbReference type="EMBL" id="PTM51083.1"/>
    </source>
</evidence>
<gene>
    <name evidence="3" type="ORF">C8P69_11111</name>
</gene>
<accession>A0A2T4YXK8</accession>